<name>A0A8H9LR36_KITAU</name>
<dbReference type="InterPro" id="IPR011989">
    <property type="entry name" value="ARM-like"/>
</dbReference>
<feature type="region of interest" description="Disordered" evidence="1">
    <location>
        <begin position="133"/>
        <end position="163"/>
    </location>
</feature>
<dbReference type="EMBL" id="BMUB01000025">
    <property type="protein sequence ID" value="GGV01278.1"/>
    <property type="molecule type" value="Genomic_DNA"/>
</dbReference>
<organism evidence="2 3">
    <name type="scientific">Kitasatospora aureofaciens</name>
    <name type="common">Streptomyces aureofaciens</name>
    <dbReference type="NCBI Taxonomy" id="1894"/>
    <lineage>
        <taxon>Bacteria</taxon>
        <taxon>Bacillati</taxon>
        <taxon>Actinomycetota</taxon>
        <taxon>Actinomycetes</taxon>
        <taxon>Kitasatosporales</taxon>
        <taxon>Streptomycetaceae</taxon>
        <taxon>Kitasatospora</taxon>
    </lineage>
</organism>
<gene>
    <name evidence="2" type="ORF">GCM10010502_64800</name>
</gene>
<accession>A0A8H9LR36</accession>
<comment type="caution">
    <text evidence="2">The sequence shown here is derived from an EMBL/GenBank/DDBJ whole genome shotgun (WGS) entry which is preliminary data.</text>
</comment>
<reference evidence="2" key="2">
    <citation type="submission" date="2020-09" db="EMBL/GenBank/DDBJ databases">
        <authorList>
            <person name="Sun Q."/>
            <person name="Ohkuma M."/>
        </authorList>
    </citation>
    <scope>NUCLEOTIDE SEQUENCE</scope>
    <source>
        <strain evidence="2">JCM 4434</strain>
    </source>
</reference>
<evidence type="ECO:0000313" key="2">
    <source>
        <dbReference type="EMBL" id="GGV01278.1"/>
    </source>
</evidence>
<dbReference type="Proteomes" id="UP000610124">
    <property type="component" value="Unassembled WGS sequence"/>
</dbReference>
<dbReference type="AlphaFoldDB" id="A0A8H9LR36"/>
<evidence type="ECO:0000256" key="1">
    <source>
        <dbReference type="SAM" id="MobiDB-lite"/>
    </source>
</evidence>
<evidence type="ECO:0000313" key="3">
    <source>
        <dbReference type="Proteomes" id="UP000610124"/>
    </source>
</evidence>
<feature type="region of interest" description="Disordered" evidence="1">
    <location>
        <begin position="177"/>
        <end position="265"/>
    </location>
</feature>
<proteinExistence type="predicted"/>
<protein>
    <submittedName>
        <fullName evidence="2">Uncharacterized protein</fullName>
    </submittedName>
</protein>
<reference evidence="2" key="1">
    <citation type="journal article" date="2014" name="Int. J. Syst. Evol. Microbiol.">
        <title>Complete genome sequence of Corynebacterium casei LMG S-19264T (=DSM 44701T), isolated from a smear-ripened cheese.</title>
        <authorList>
            <consortium name="US DOE Joint Genome Institute (JGI-PGF)"/>
            <person name="Walter F."/>
            <person name="Albersmeier A."/>
            <person name="Kalinowski J."/>
            <person name="Ruckert C."/>
        </authorList>
    </citation>
    <scope>NUCLEOTIDE SEQUENCE</scope>
    <source>
        <strain evidence="2">JCM 4434</strain>
    </source>
</reference>
<sequence>MLLARLVRADSTQDVMQDVTQDVTPAVPALVVAAGDSYDRVAGPAALALARFGHPGALGPVHRWLASSSRLPFFQVTSLGEVLLPLVGRADELLPGIRRMLVDSADAEQLRPVLRALAEWGPPRARRFRSWCPHSPPATPGGPVTCPAPSARRPRPRPTFSTASPAALRGLRASEAGPWGRAAYGGGTAPRTRRGPTGGSPADRVSSWPSWRTRHPGAWPPPTSAAWRSWGPGRRGVPAHSGRCWSRPARGPGSRPPMPGGASPATRETAVPVLLAALEPLRAARADEPCRAAVRYVARIGAPAAAAAPLLEAVLSSERCFPADVYLAARAALAAFGDHHRR</sequence>
<dbReference type="Gene3D" id="1.25.10.10">
    <property type="entry name" value="Leucine-rich Repeat Variant"/>
    <property type="match status" value="1"/>
</dbReference>